<gene>
    <name evidence="2" type="ORF">BO97DRAFT_428476</name>
</gene>
<protein>
    <recommendedName>
        <fullName evidence="4">Hydrophobic surface binding protein A</fullName>
    </recommendedName>
</protein>
<accession>A0A395HKI6</accession>
<evidence type="ECO:0000313" key="2">
    <source>
        <dbReference type="EMBL" id="RAL08337.1"/>
    </source>
</evidence>
<dbReference type="OrthoDB" id="2422134at2759"/>
<dbReference type="InterPro" id="IPR021054">
    <property type="entry name" value="Cell_wall_mannoprotein_1"/>
</dbReference>
<keyword evidence="1" id="KW-0732">Signal</keyword>
<dbReference type="GeneID" id="37201581"/>
<dbReference type="VEuPathDB" id="FungiDB:BO97DRAFT_428476"/>
<keyword evidence="3" id="KW-1185">Reference proteome</keyword>
<dbReference type="Pfam" id="PF12296">
    <property type="entry name" value="HsbA"/>
    <property type="match status" value="1"/>
</dbReference>
<dbReference type="PANTHER" id="PTHR38123">
    <property type="entry name" value="CELL WALL SERINE-THREONINE-RICH GALACTOMANNOPROTEIN MP1 (AFU_ORTHOLOGUE AFUA_4G03240)"/>
    <property type="match status" value="1"/>
</dbReference>
<dbReference type="Proteomes" id="UP000248961">
    <property type="component" value="Unassembled WGS sequence"/>
</dbReference>
<evidence type="ECO:0000256" key="1">
    <source>
        <dbReference type="SAM" id="SignalP"/>
    </source>
</evidence>
<dbReference type="STRING" id="1450537.A0A395HKI6"/>
<dbReference type="GO" id="GO:0005576">
    <property type="term" value="C:extracellular region"/>
    <property type="evidence" value="ECO:0007669"/>
    <property type="project" value="TreeGrafter"/>
</dbReference>
<dbReference type="RefSeq" id="XP_025547491.1">
    <property type="nucleotide sequence ID" value="XM_025697292.1"/>
</dbReference>
<evidence type="ECO:0008006" key="4">
    <source>
        <dbReference type="Google" id="ProtNLM"/>
    </source>
</evidence>
<feature type="signal peptide" evidence="1">
    <location>
        <begin position="1"/>
        <end position="21"/>
    </location>
</feature>
<dbReference type="AlphaFoldDB" id="A0A395HKI6"/>
<sequence length="198" mass="21183">MKFTISHHFLLIVGTLTNVLANPIPSTHSPKRLLATRDLSAYTDGLATITTDVNDLDARILTYHGDDIANITTGAAALITALLAETKAIQSYFLNATEAATLLDPLETFAGRFTVVVEEYVGIHDAVAAAGEGWYLYSQLQEEHTAALTYTGNVVARIPAGDIKVAADAWATNITDTLQAGVVAYKDIAVRPTELPRA</sequence>
<dbReference type="EMBL" id="KZ824316">
    <property type="protein sequence ID" value="RAL08337.1"/>
    <property type="molecule type" value="Genomic_DNA"/>
</dbReference>
<name>A0A395HKI6_ASPHC</name>
<reference evidence="2 3" key="1">
    <citation type="submission" date="2018-02" db="EMBL/GenBank/DDBJ databases">
        <title>The genomes of Aspergillus section Nigri reveals drivers in fungal speciation.</title>
        <authorList>
            <consortium name="DOE Joint Genome Institute"/>
            <person name="Vesth T.C."/>
            <person name="Nybo J."/>
            <person name="Theobald S."/>
            <person name="Brandl J."/>
            <person name="Frisvad J.C."/>
            <person name="Nielsen K.F."/>
            <person name="Lyhne E.K."/>
            <person name="Kogle M.E."/>
            <person name="Kuo A."/>
            <person name="Riley R."/>
            <person name="Clum A."/>
            <person name="Nolan M."/>
            <person name="Lipzen A."/>
            <person name="Salamov A."/>
            <person name="Henrissat B."/>
            <person name="Wiebenga A."/>
            <person name="De vries R.P."/>
            <person name="Grigoriev I.V."/>
            <person name="Mortensen U.H."/>
            <person name="Andersen M.R."/>
            <person name="Baker S.E."/>
        </authorList>
    </citation>
    <scope>NUCLEOTIDE SEQUENCE [LARGE SCALE GENOMIC DNA]</scope>
    <source>
        <strain evidence="2 3">CBS 101889</strain>
    </source>
</reference>
<dbReference type="Gene3D" id="1.20.1280.140">
    <property type="match status" value="1"/>
</dbReference>
<proteinExistence type="predicted"/>
<dbReference type="PANTHER" id="PTHR38123:SF6">
    <property type="entry name" value="CELL WALL SERINE-THREONINE-RICH GALACTOMANNOPROTEIN MP1 (AFU_ORTHOLOGUE AFUA_4G03240)"/>
    <property type="match status" value="1"/>
</dbReference>
<organism evidence="2 3">
    <name type="scientific">Aspergillus homomorphus (strain CBS 101889)</name>
    <dbReference type="NCBI Taxonomy" id="1450537"/>
    <lineage>
        <taxon>Eukaryota</taxon>
        <taxon>Fungi</taxon>
        <taxon>Dikarya</taxon>
        <taxon>Ascomycota</taxon>
        <taxon>Pezizomycotina</taxon>
        <taxon>Eurotiomycetes</taxon>
        <taxon>Eurotiomycetidae</taxon>
        <taxon>Eurotiales</taxon>
        <taxon>Aspergillaceae</taxon>
        <taxon>Aspergillus</taxon>
        <taxon>Aspergillus subgen. Circumdati</taxon>
    </lineage>
</organism>
<evidence type="ECO:0000313" key="3">
    <source>
        <dbReference type="Proteomes" id="UP000248961"/>
    </source>
</evidence>
<feature type="chain" id="PRO_5017487317" description="Hydrophobic surface binding protein A" evidence="1">
    <location>
        <begin position="22"/>
        <end position="198"/>
    </location>
</feature>